<comment type="cofactor">
    <cofactor evidence="7">
        <name>a divalent metal cation</name>
        <dbReference type="ChEBI" id="CHEBI:60240"/>
    </cofactor>
    <text evidence="7">Binds 1 divalent metal cation per subunit.</text>
</comment>
<dbReference type="GO" id="GO:0006046">
    <property type="term" value="P:N-acetylglucosamine catabolic process"/>
    <property type="evidence" value="ECO:0007669"/>
    <property type="project" value="TreeGrafter"/>
</dbReference>
<evidence type="ECO:0000256" key="2">
    <source>
        <dbReference type="ARBA" id="ARBA00022723"/>
    </source>
</evidence>
<dbReference type="InterPro" id="IPR003764">
    <property type="entry name" value="GlcNAc_6-P_deAcase"/>
</dbReference>
<dbReference type="AlphaFoldDB" id="A0A1I3CZ39"/>
<evidence type="ECO:0000256" key="6">
    <source>
        <dbReference type="PIRSR" id="PIRSR038994-2"/>
    </source>
</evidence>
<proteinExistence type="inferred from homology"/>
<feature type="domain" description="Amidohydrolase-related" evidence="8">
    <location>
        <begin position="40"/>
        <end position="382"/>
    </location>
</feature>
<feature type="binding site" evidence="6">
    <location>
        <position position="245"/>
    </location>
    <ligand>
        <name>substrate</name>
    </ligand>
</feature>
<feature type="binding site" evidence="6">
    <location>
        <begin position="213"/>
        <end position="214"/>
    </location>
    <ligand>
        <name>substrate</name>
    </ligand>
</feature>
<evidence type="ECO:0000256" key="3">
    <source>
        <dbReference type="ARBA" id="ARBA00022801"/>
    </source>
</evidence>
<dbReference type="GO" id="GO:0046872">
    <property type="term" value="F:metal ion binding"/>
    <property type="evidence" value="ECO:0007669"/>
    <property type="project" value="UniProtKB-KW"/>
</dbReference>
<evidence type="ECO:0000256" key="5">
    <source>
        <dbReference type="PIRSR" id="PIRSR038994-1"/>
    </source>
</evidence>
<comment type="caution">
    <text evidence="10">The sequence shown here is derived from an EMBL/GenBank/DDBJ whole genome shotgun (WGS) entry which is preliminary data.</text>
</comment>
<dbReference type="EMBL" id="SOFE01000036">
    <property type="protein sequence ID" value="TFB78623.1"/>
    <property type="molecule type" value="Genomic_DNA"/>
</dbReference>
<organism evidence="10 12">
    <name type="scientific">Cryobacterium levicorallinum</name>
    <dbReference type="NCBI Taxonomy" id="995038"/>
    <lineage>
        <taxon>Bacteria</taxon>
        <taxon>Bacillati</taxon>
        <taxon>Actinomycetota</taxon>
        <taxon>Actinomycetes</taxon>
        <taxon>Micrococcales</taxon>
        <taxon>Microbacteriaceae</taxon>
        <taxon>Cryobacterium</taxon>
    </lineage>
</organism>
<name>A0A1I3CZ39_9MICO</name>
<keyword evidence="4" id="KW-0119">Carbohydrate metabolism</keyword>
<feature type="binding site" evidence="6">
    <location>
        <begin position="304"/>
        <end position="306"/>
    </location>
    <ligand>
        <name>substrate</name>
    </ligand>
</feature>
<reference evidence="10 12" key="2">
    <citation type="submission" date="2019-03" db="EMBL/GenBank/DDBJ databases">
        <title>Genomics of glacier-inhabiting Cryobacterium strains.</title>
        <authorList>
            <person name="Liu Q."/>
            <person name="Xin Y.-H."/>
        </authorList>
    </citation>
    <scope>NUCLEOTIDE SEQUENCE [LARGE SCALE GENOMIC DNA]</scope>
    <source>
        <strain evidence="10 12">Hh34</strain>
    </source>
</reference>
<evidence type="ECO:0000256" key="1">
    <source>
        <dbReference type="ARBA" id="ARBA00010716"/>
    </source>
</evidence>
<dbReference type="InterPro" id="IPR032466">
    <property type="entry name" value="Metal_Hydrolase"/>
</dbReference>
<dbReference type="SUPFAM" id="SSF51556">
    <property type="entry name" value="Metallo-dependent hydrolases"/>
    <property type="match status" value="1"/>
</dbReference>
<dbReference type="Pfam" id="PF01979">
    <property type="entry name" value="Amidohydro_1"/>
    <property type="match status" value="1"/>
</dbReference>
<sequence>MSSTTWIGKHWKTGAVVEISVEGGLVTGMAPSSAVVDNWIAPALIDVQVNGIAGHNFNGAPVSIESMRAAIDALHGSGVVRFCPTVVTAPAERMLTSIAAVASACESDPAVDYAVLGLHVEGPFISPEDGPRGAHNPAWVRNPDWREFERWQEAARGRISKVTLAPELPGAIDFIERLTEAGIVASIGHSAASPTIITAAIDAGARMATHLGNGSHAMIKRHPNYIWAQLADDRQWAGLIADGFHLPPETLKVMTRAKGHKTIFTSDSSYLALMPAGRYEAHHGTTVVLQENGRLHLESNADTLSGSASTLLDGLRNVINSGILPLGEAIDCVTLHPAELFGLDPSGIGQLLAGGPADLITFFRPEGAAEITITNTVAAGQIVYSA</sequence>
<feature type="binding site" evidence="7">
    <location>
        <position position="189"/>
    </location>
    <ligand>
        <name>Zn(2+)</name>
        <dbReference type="ChEBI" id="CHEBI:29105"/>
    </ligand>
</feature>
<dbReference type="Gene3D" id="3.20.20.140">
    <property type="entry name" value="Metal-dependent hydrolases"/>
    <property type="match status" value="1"/>
</dbReference>
<reference evidence="9 11" key="1">
    <citation type="submission" date="2016-10" db="EMBL/GenBank/DDBJ databases">
        <authorList>
            <person name="Varghese N."/>
            <person name="Submissions S."/>
        </authorList>
    </citation>
    <scope>NUCLEOTIDE SEQUENCE [LARGE SCALE GENOMIC DNA]</scope>
    <source>
        <strain evidence="9 11">GMCC 1.11211</strain>
    </source>
</reference>
<dbReference type="Proteomes" id="UP000297963">
    <property type="component" value="Unassembled WGS sequence"/>
</dbReference>
<evidence type="ECO:0000313" key="10">
    <source>
        <dbReference type="EMBL" id="TFB78623.1"/>
    </source>
</evidence>
<comment type="similarity">
    <text evidence="1 4">Belongs to the metallo-dependent hydrolases superfamily. NagA family.</text>
</comment>
<dbReference type="STRING" id="995038.SAMN05216274_11557"/>
<feature type="binding site" evidence="6">
    <location>
        <position position="134"/>
    </location>
    <ligand>
        <name>substrate</name>
    </ligand>
</feature>
<feature type="binding site" evidence="7">
    <location>
        <position position="121"/>
    </location>
    <ligand>
        <name>Zn(2+)</name>
        <dbReference type="ChEBI" id="CHEBI:29105"/>
    </ligand>
</feature>
<feature type="binding site" evidence="6">
    <location>
        <position position="221"/>
    </location>
    <ligand>
        <name>substrate</name>
    </ligand>
</feature>
<gene>
    <name evidence="10" type="ORF">E3O11_17255</name>
    <name evidence="9" type="ORF">SAMN05216274_11557</name>
</gene>
<dbReference type="PANTHER" id="PTHR11113">
    <property type="entry name" value="N-ACETYLGLUCOSAMINE-6-PHOSPHATE DEACETYLASE"/>
    <property type="match status" value="1"/>
</dbReference>
<dbReference type="PANTHER" id="PTHR11113:SF14">
    <property type="entry name" value="N-ACETYLGLUCOSAMINE-6-PHOSPHATE DEACETYLASE"/>
    <property type="match status" value="1"/>
</dbReference>
<keyword evidence="3 4" id="KW-0378">Hydrolase</keyword>
<dbReference type="PIRSF" id="PIRSF038994">
    <property type="entry name" value="NagA"/>
    <property type="match status" value="1"/>
</dbReference>
<evidence type="ECO:0000313" key="11">
    <source>
        <dbReference type="Proteomes" id="UP000199681"/>
    </source>
</evidence>
<evidence type="ECO:0000313" key="12">
    <source>
        <dbReference type="Proteomes" id="UP000297963"/>
    </source>
</evidence>
<keyword evidence="11" id="KW-1185">Reference proteome</keyword>
<dbReference type="Proteomes" id="UP000199681">
    <property type="component" value="Unassembled WGS sequence"/>
</dbReference>
<dbReference type="InterPro" id="IPR006680">
    <property type="entry name" value="Amidohydro-rel"/>
</dbReference>
<dbReference type="EMBL" id="FOPW01000015">
    <property type="protein sequence ID" value="SFH79519.1"/>
    <property type="molecule type" value="Genomic_DNA"/>
</dbReference>
<dbReference type="RefSeq" id="WP_092451643.1">
    <property type="nucleotide sequence ID" value="NZ_BKAC01000016.1"/>
</dbReference>
<protein>
    <submittedName>
        <fullName evidence="10">N-acetylglucosamine-6-phosphate deacetylase</fullName>
    </submittedName>
</protein>
<feature type="binding site" evidence="7">
    <location>
        <position position="210"/>
    </location>
    <ligand>
        <name>Zn(2+)</name>
        <dbReference type="ChEBI" id="CHEBI:29105"/>
    </ligand>
</feature>
<keyword evidence="2 7" id="KW-0479">Metal-binding</keyword>
<evidence type="ECO:0000256" key="4">
    <source>
        <dbReference type="PIRNR" id="PIRNR038994"/>
    </source>
</evidence>
<accession>A0A1I3CZ39</accession>
<dbReference type="GO" id="GO:0008448">
    <property type="term" value="F:N-acetylglucosamine-6-phosphate deacetylase activity"/>
    <property type="evidence" value="ECO:0007669"/>
    <property type="project" value="InterPro"/>
</dbReference>
<evidence type="ECO:0000259" key="8">
    <source>
        <dbReference type="Pfam" id="PF01979"/>
    </source>
</evidence>
<feature type="active site" description="Proton donor/acceptor" evidence="5">
    <location>
        <position position="267"/>
    </location>
</feature>
<evidence type="ECO:0000256" key="7">
    <source>
        <dbReference type="PIRSR" id="PIRSR038994-3"/>
    </source>
</evidence>
<evidence type="ECO:0000313" key="9">
    <source>
        <dbReference type="EMBL" id="SFH79519.1"/>
    </source>
</evidence>